<feature type="region of interest" description="Disordered" evidence="5">
    <location>
        <begin position="59"/>
        <end position="81"/>
    </location>
</feature>
<proteinExistence type="predicted"/>
<dbReference type="GO" id="GO:0015910">
    <property type="term" value="P:long-chain fatty acid import into peroxisome"/>
    <property type="evidence" value="ECO:0007669"/>
    <property type="project" value="TreeGrafter"/>
</dbReference>
<dbReference type="Gene3D" id="1.20.1560.10">
    <property type="entry name" value="ABC transporter type 1, transmembrane domain"/>
    <property type="match status" value="1"/>
</dbReference>
<accession>A0AAV2QY26</accession>
<gene>
    <name evidence="8" type="ORF">MNOR_LOCUS18515</name>
</gene>
<dbReference type="EMBL" id="CAXKWB010013298">
    <property type="protein sequence ID" value="CAL4107241.1"/>
    <property type="molecule type" value="Genomic_DNA"/>
</dbReference>
<protein>
    <recommendedName>
        <fullName evidence="7">ABC transmembrane type-1 domain-containing protein</fullName>
    </recommendedName>
</protein>
<evidence type="ECO:0000313" key="9">
    <source>
        <dbReference type="Proteomes" id="UP001497623"/>
    </source>
</evidence>
<dbReference type="InterPro" id="IPR050835">
    <property type="entry name" value="ABC_transporter_sub-D"/>
</dbReference>
<feature type="compositionally biased region" description="Polar residues" evidence="5">
    <location>
        <begin position="67"/>
        <end position="81"/>
    </location>
</feature>
<evidence type="ECO:0000256" key="5">
    <source>
        <dbReference type="SAM" id="MobiDB-lite"/>
    </source>
</evidence>
<keyword evidence="1" id="KW-0813">Transport</keyword>
<sequence>MTNVVSKLLKDGSKKLNVSETTLGRGGMGVIVAIYVYKVIYPKLTLIYKYQQKSNQKNKQEQEIKQASENQQKRTNGKSSPAVNKEFFDQLKKLLKILIPSCTSKPALILYVHTITLIIRTFLSIQVATMEGRIVKYIVQKDVVKFALMMTSWISFAIPATFVNSMIRYLESHLALSFRTRLVRYSYDLYMKNQTYYRVSNLDGRIENADHCLTDDISAFTSSVAHLYSHLTKPCLDALLITWTLIQLAKGRGGASLPGPALGTLVIMFTGRLLRAVSPKFGKLVAEDANRKGYLRAVHSRIITNAEEVAFYDGHKVELNILQRAFQSTVEQSKVIFNKRLWYIMLEQFLMKYVWSGAGMVMVSIPLLTSTKNEVGESDGGVSDRTQYFTTAKNMLQSGADAIERLMTSYKEIVELAGYTARVGNMLQVFEDVQYGQYQRPAIMEKDDIESRTNEAKLNFYNGMPLIEGVVTESRDGSIIVEDIPIVTPNCDVVVPSLTLTITPSMHLLISGASELSESKKFRDIAHGWQIHKGGLRRNIQVYYLRFEKPYTTALHLR</sequence>
<evidence type="ECO:0000256" key="2">
    <source>
        <dbReference type="ARBA" id="ARBA00022692"/>
    </source>
</evidence>
<keyword evidence="9" id="KW-1185">Reference proteome</keyword>
<evidence type="ECO:0000256" key="6">
    <source>
        <dbReference type="SAM" id="Phobius"/>
    </source>
</evidence>
<dbReference type="PANTHER" id="PTHR11384:SF67">
    <property type="entry name" value="ATP-BINDING CASSETTE SUB-FAMILY D MEMBER 1"/>
    <property type="match status" value="1"/>
</dbReference>
<evidence type="ECO:0000313" key="8">
    <source>
        <dbReference type="EMBL" id="CAL4107241.1"/>
    </source>
</evidence>
<evidence type="ECO:0000256" key="1">
    <source>
        <dbReference type="ARBA" id="ARBA00022448"/>
    </source>
</evidence>
<dbReference type="GO" id="GO:0005524">
    <property type="term" value="F:ATP binding"/>
    <property type="evidence" value="ECO:0007669"/>
    <property type="project" value="InterPro"/>
</dbReference>
<dbReference type="InterPro" id="IPR036640">
    <property type="entry name" value="ABC1_TM_sf"/>
</dbReference>
<evidence type="ECO:0000259" key="7">
    <source>
        <dbReference type="Pfam" id="PF06472"/>
    </source>
</evidence>
<dbReference type="Pfam" id="PF06472">
    <property type="entry name" value="ABC_membrane_2"/>
    <property type="match status" value="1"/>
</dbReference>
<feature type="transmembrane region" description="Helical" evidence="6">
    <location>
        <begin position="23"/>
        <end position="41"/>
    </location>
</feature>
<keyword evidence="2 6" id="KW-0812">Transmembrane</keyword>
<reference evidence="8 9" key="1">
    <citation type="submission" date="2024-05" db="EMBL/GenBank/DDBJ databases">
        <authorList>
            <person name="Wallberg A."/>
        </authorList>
    </citation>
    <scope>NUCLEOTIDE SEQUENCE [LARGE SCALE GENOMIC DNA]</scope>
</reference>
<feature type="domain" description="ABC transmembrane type-1" evidence="7">
    <location>
        <begin position="94"/>
        <end position="367"/>
    </location>
</feature>
<dbReference type="GO" id="GO:0006635">
    <property type="term" value="P:fatty acid beta-oxidation"/>
    <property type="evidence" value="ECO:0007669"/>
    <property type="project" value="TreeGrafter"/>
</dbReference>
<feature type="non-terminal residue" evidence="8">
    <location>
        <position position="558"/>
    </location>
</feature>
<dbReference type="GO" id="GO:0007031">
    <property type="term" value="P:peroxisome organization"/>
    <property type="evidence" value="ECO:0007669"/>
    <property type="project" value="TreeGrafter"/>
</dbReference>
<comment type="caution">
    <text evidence="8">The sequence shown here is derived from an EMBL/GenBank/DDBJ whole genome shotgun (WGS) entry which is preliminary data.</text>
</comment>
<keyword evidence="4 6" id="KW-0472">Membrane</keyword>
<keyword evidence="3 6" id="KW-1133">Transmembrane helix</keyword>
<dbReference type="GO" id="GO:0005324">
    <property type="term" value="F:long-chain fatty acid transmembrane transporter activity"/>
    <property type="evidence" value="ECO:0007669"/>
    <property type="project" value="TreeGrafter"/>
</dbReference>
<dbReference type="GO" id="GO:0042760">
    <property type="term" value="P:very long-chain fatty acid catabolic process"/>
    <property type="evidence" value="ECO:0007669"/>
    <property type="project" value="TreeGrafter"/>
</dbReference>
<organism evidence="8 9">
    <name type="scientific">Meganyctiphanes norvegica</name>
    <name type="common">Northern krill</name>
    <name type="synonym">Thysanopoda norvegica</name>
    <dbReference type="NCBI Taxonomy" id="48144"/>
    <lineage>
        <taxon>Eukaryota</taxon>
        <taxon>Metazoa</taxon>
        <taxon>Ecdysozoa</taxon>
        <taxon>Arthropoda</taxon>
        <taxon>Crustacea</taxon>
        <taxon>Multicrustacea</taxon>
        <taxon>Malacostraca</taxon>
        <taxon>Eumalacostraca</taxon>
        <taxon>Eucarida</taxon>
        <taxon>Euphausiacea</taxon>
        <taxon>Euphausiidae</taxon>
        <taxon>Meganyctiphanes</taxon>
    </lineage>
</organism>
<dbReference type="AlphaFoldDB" id="A0AAV2QY26"/>
<evidence type="ECO:0000256" key="4">
    <source>
        <dbReference type="ARBA" id="ARBA00023136"/>
    </source>
</evidence>
<evidence type="ECO:0000256" key="3">
    <source>
        <dbReference type="ARBA" id="ARBA00022989"/>
    </source>
</evidence>
<feature type="transmembrane region" description="Helical" evidence="6">
    <location>
        <begin position="148"/>
        <end position="170"/>
    </location>
</feature>
<name>A0AAV2QY26_MEGNR</name>
<dbReference type="SUPFAM" id="SSF90123">
    <property type="entry name" value="ABC transporter transmembrane region"/>
    <property type="match status" value="1"/>
</dbReference>
<dbReference type="GO" id="GO:0005778">
    <property type="term" value="C:peroxisomal membrane"/>
    <property type="evidence" value="ECO:0007669"/>
    <property type="project" value="TreeGrafter"/>
</dbReference>
<dbReference type="GO" id="GO:0140359">
    <property type="term" value="F:ABC-type transporter activity"/>
    <property type="evidence" value="ECO:0007669"/>
    <property type="project" value="InterPro"/>
</dbReference>
<dbReference type="Proteomes" id="UP001497623">
    <property type="component" value="Unassembled WGS sequence"/>
</dbReference>
<dbReference type="InterPro" id="IPR011527">
    <property type="entry name" value="ABC1_TM_dom"/>
</dbReference>
<dbReference type="PANTHER" id="PTHR11384">
    <property type="entry name" value="ATP-BINDING CASSETTE, SUB-FAMILY D MEMBER"/>
    <property type="match status" value="1"/>
</dbReference>